<accession>A0ABP8GAN7</accession>
<sequence length="59" mass="6260">MLRALTSKPLILAGLAAAGYYAYQRMTPMQRQSLVQKGKKLVSGLPLDKLTGALGKAGL</sequence>
<dbReference type="RefSeq" id="WP_345253239.1">
    <property type="nucleotide sequence ID" value="NZ_BAABGY010000002.1"/>
</dbReference>
<dbReference type="EMBL" id="BAABGY010000002">
    <property type="protein sequence ID" value="GAA4320679.1"/>
    <property type="molecule type" value="Genomic_DNA"/>
</dbReference>
<name>A0ABP8GAN7_9BACT</name>
<proteinExistence type="predicted"/>
<evidence type="ECO:0000313" key="2">
    <source>
        <dbReference type="Proteomes" id="UP001501725"/>
    </source>
</evidence>
<gene>
    <name evidence="1" type="ORF">GCM10023184_05960</name>
</gene>
<keyword evidence="2" id="KW-1185">Reference proteome</keyword>
<evidence type="ECO:0008006" key="3">
    <source>
        <dbReference type="Google" id="ProtNLM"/>
    </source>
</evidence>
<protein>
    <recommendedName>
        <fullName evidence="3">YtxH domain-containing protein</fullName>
    </recommendedName>
</protein>
<organism evidence="1 2">
    <name type="scientific">Flaviaesturariibacter amylovorans</name>
    <dbReference type="NCBI Taxonomy" id="1084520"/>
    <lineage>
        <taxon>Bacteria</taxon>
        <taxon>Pseudomonadati</taxon>
        <taxon>Bacteroidota</taxon>
        <taxon>Chitinophagia</taxon>
        <taxon>Chitinophagales</taxon>
        <taxon>Chitinophagaceae</taxon>
        <taxon>Flaviaestuariibacter</taxon>
    </lineage>
</organism>
<comment type="caution">
    <text evidence="1">The sequence shown here is derived from an EMBL/GenBank/DDBJ whole genome shotgun (WGS) entry which is preliminary data.</text>
</comment>
<reference evidence="2" key="1">
    <citation type="journal article" date="2019" name="Int. J. Syst. Evol. Microbiol.">
        <title>The Global Catalogue of Microorganisms (GCM) 10K type strain sequencing project: providing services to taxonomists for standard genome sequencing and annotation.</title>
        <authorList>
            <consortium name="The Broad Institute Genomics Platform"/>
            <consortium name="The Broad Institute Genome Sequencing Center for Infectious Disease"/>
            <person name="Wu L."/>
            <person name="Ma J."/>
        </authorList>
    </citation>
    <scope>NUCLEOTIDE SEQUENCE [LARGE SCALE GENOMIC DNA]</scope>
    <source>
        <strain evidence="2">JCM 17919</strain>
    </source>
</reference>
<dbReference type="Proteomes" id="UP001501725">
    <property type="component" value="Unassembled WGS sequence"/>
</dbReference>
<evidence type="ECO:0000313" key="1">
    <source>
        <dbReference type="EMBL" id="GAA4320679.1"/>
    </source>
</evidence>